<dbReference type="EMBL" id="CAJB01000334">
    <property type="protein sequence ID" value="CCH79064.1"/>
    <property type="molecule type" value="Genomic_DNA"/>
</dbReference>
<proteinExistence type="predicted"/>
<accession>A0A077M4L5</accession>
<comment type="caution">
    <text evidence="2">The sequence shown here is derived from an EMBL/GenBank/DDBJ whole genome shotgun (WGS) entry which is preliminary data.</text>
</comment>
<protein>
    <submittedName>
        <fullName evidence="2">Uncharacterized protein</fullName>
    </submittedName>
</protein>
<name>A0A077M4L5_9MICO</name>
<dbReference type="AlphaFoldDB" id="A0A077M4L5"/>
<feature type="compositionally biased region" description="Basic residues" evidence="1">
    <location>
        <begin position="94"/>
        <end position="107"/>
    </location>
</feature>
<gene>
    <name evidence="2" type="ORF">BN12_40034</name>
</gene>
<reference evidence="2 3" key="1">
    <citation type="journal article" date="2013" name="ISME J.">
        <title>A metabolic model for members of the genus Tetrasphaera involved in enhanced biological phosphorus removal.</title>
        <authorList>
            <person name="Kristiansen R."/>
            <person name="Nguyen H.T.T."/>
            <person name="Saunders A.M."/>
            <person name="Nielsen J.L."/>
            <person name="Wimmer R."/>
            <person name="Le V.Q."/>
            <person name="McIlroy S.J."/>
            <person name="Petrovski S."/>
            <person name="Seviour R.J."/>
            <person name="Calteau A."/>
            <person name="Nielsen K.L."/>
            <person name="Nielsen P.H."/>
        </authorList>
    </citation>
    <scope>NUCLEOTIDE SEQUENCE [LARGE SCALE GENOMIC DNA]</scope>
    <source>
        <strain evidence="2 3">T1-X7</strain>
    </source>
</reference>
<keyword evidence="3" id="KW-1185">Reference proteome</keyword>
<evidence type="ECO:0000256" key="1">
    <source>
        <dbReference type="SAM" id="MobiDB-lite"/>
    </source>
</evidence>
<evidence type="ECO:0000313" key="3">
    <source>
        <dbReference type="Proteomes" id="UP000035721"/>
    </source>
</evidence>
<feature type="region of interest" description="Disordered" evidence="1">
    <location>
        <begin position="86"/>
        <end position="107"/>
    </location>
</feature>
<evidence type="ECO:0000313" key="2">
    <source>
        <dbReference type="EMBL" id="CCH79064.1"/>
    </source>
</evidence>
<organism evidence="2 3">
    <name type="scientific">Nostocoides japonicum T1-X7</name>
    <dbReference type="NCBI Taxonomy" id="1194083"/>
    <lineage>
        <taxon>Bacteria</taxon>
        <taxon>Bacillati</taxon>
        <taxon>Actinomycetota</taxon>
        <taxon>Actinomycetes</taxon>
        <taxon>Micrococcales</taxon>
        <taxon>Intrasporangiaceae</taxon>
        <taxon>Nostocoides</taxon>
    </lineage>
</organism>
<sequence length="107" mass="12122">MVWKLIGGQRVGTMRRARAPEVAGELGRISRRDLERRWMRTSDLIAGGHLPAERLSRLAGERAALLDELERRDPDTVAGLLAVWAHTSPPPTRSGRHVRARSRRLER</sequence>
<dbReference type="Proteomes" id="UP000035721">
    <property type="component" value="Unassembled WGS sequence"/>
</dbReference>